<dbReference type="Gramene" id="KOM29768">
    <property type="protein sequence ID" value="KOM29768"/>
    <property type="gene ID" value="LR48_Vigan774s000900"/>
</dbReference>
<organism evidence="2 3">
    <name type="scientific">Phaseolus angularis</name>
    <name type="common">Azuki bean</name>
    <name type="synonym">Vigna angularis</name>
    <dbReference type="NCBI Taxonomy" id="3914"/>
    <lineage>
        <taxon>Eukaryota</taxon>
        <taxon>Viridiplantae</taxon>
        <taxon>Streptophyta</taxon>
        <taxon>Embryophyta</taxon>
        <taxon>Tracheophyta</taxon>
        <taxon>Spermatophyta</taxon>
        <taxon>Magnoliopsida</taxon>
        <taxon>eudicotyledons</taxon>
        <taxon>Gunneridae</taxon>
        <taxon>Pentapetalae</taxon>
        <taxon>rosids</taxon>
        <taxon>fabids</taxon>
        <taxon>Fabales</taxon>
        <taxon>Fabaceae</taxon>
        <taxon>Papilionoideae</taxon>
        <taxon>50 kb inversion clade</taxon>
        <taxon>NPAAA clade</taxon>
        <taxon>indigoferoid/millettioid clade</taxon>
        <taxon>Phaseoleae</taxon>
        <taxon>Vigna</taxon>
    </lineage>
</organism>
<feature type="compositionally biased region" description="Basic and acidic residues" evidence="1">
    <location>
        <begin position="59"/>
        <end position="82"/>
    </location>
</feature>
<accession>A0A0L9TGP7</accession>
<gene>
    <name evidence="2" type="ORF">LR48_Vigan774s000900</name>
</gene>
<name>A0A0L9TGP7_PHAAN</name>
<protein>
    <submittedName>
        <fullName evidence="2">Uncharacterized protein</fullName>
    </submittedName>
</protein>
<dbReference type="AlphaFoldDB" id="A0A0L9TGP7"/>
<feature type="compositionally biased region" description="Low complexity" evidence="1">
    <location>
        <begin position="32"/>
        <end position="53"/>
    </location>
</feature>
<dbReference type="EMBL" id="KQ258533">
    <property type="protein sequence ID" value="KOM29768.1"/>
    <property type="molecule type" value="Genomic_DNA"/>
</dbReference>
<dbReference type="Proteomes" id="UP000053144">
    <property type="component" value="Unassembled WGS sequence"/>
</dbReference>
<feature type="region of interest" description="Disordered" evidence="1">
    <location>
        <begin position="1"/>
        <end position="82"/>
    </location>
</feature>
<sequence>MIMVQERTEKEGKQLTGSKQEIDRIDMARTRGGSSSHCGESSSLGERWRPTTSARRRRGAVESDVHVENAVDDHAFEEHDIE</sequence>
<proteinExistence type="predicted"/>
<evidence type="ECO:0000256" key="1">
    <source>
        <dbReference type="SAM" id="MobiDB-lite"/>
    </source>
</evidence>
<reference evidence="3" key="1">
    <citation type="journal article" date="2015" name="Proc. Natl. Acad. Sci. U.S.A.">
        <title>Genome sequencing of adzuki bean (Vigna angularis) provides insight into high starch and low fat accumulation and domestication.</title>
        <authorList>
            <person name="Yang K."/>
            <person name="Tian Z."/>
            <person name="Chen C."/>
            <person name="Luo L."/>
            <person name="Zhao B."/>
            <person name="Wang Z."/>
            <person name="Yu L."/>
            <person name="Li Y."/>
            <person name="Sun Y."/>
            <person name="Li W."/>
            <person name="Chen Y."/>
            <person name="Li Y."/>
            <person name="Zhang Y."/>
            <person name="Ai D."/>
            <person name="Zhao J."/>
            <person name="Shang C."/>
            <person name="Ma Y."/>
            <person name="Wu B."/>
            <person name="Wang M."/>
            <person name="Gao L."/>
            <person name="Sun D."/>
            <person name="Zhang P."/>
            <person name="Guo F."/>
            <person name="Wang W."/>
            <person name="Li Y."/>
            <person name="Wang J."/>
            <person name="Varshney R.K."/>
            <person name="Wang J."/>
            <person name="Ling H.Q."/>
            <person name="Wan P."/>
        </authorList>
    </citation>
    <scope>NUCLEOTIDE SEQUENCE</scope>
    <source>
        <strain evidence="3">cv. Jingnong 6</strain>
    </source>
</reference>
<feature type="compositionally biased region" description="Basic and acidic residues" evidence="1">
    <location>
        <begin position="1"/>
        <end position="13"/>
    </location>
</feature>
<feature type="compositionally biased region" description="Basic and acidic residues" evidence="1">
    <location>
        <begin position="20"/>
        <end position="29"/>
    </location>
</feature>
<evidence type="ECO:0000313" key="3">
    <source>
        <dbReference type="Proteomes" id="UP000053144"/>
    </source>
</evidence>
<evidence type="ECO:0000313" key="2">
    <source>
        <dbReference type="EMBL" id="KOM29768.1"/>
    </source>
</evidence>